<keyword evidence="9" id="KW-0539">Nucleus</keyword>
<evidence type="ECO:0000256" key="11">
    <source>
        <dbReference type="SAM" id="MobiDB-lite"/>
    </source>
</evidence>
<dbReference type="Proteomes" id="UP000515145">
    <property type="component" value="Chromosome 5"/>
</dbReference>
<comment type="subcellular location">
    <subcellularLocation>
        <location evidence="1">Nucleus</location>
    </subcellularLocation>
</comment>
<feature type="domain" description="C2H2-type" evidence="13">
    <location>
        <begin position="271"/>
        <end position="298"/>
    </location>
</feature>
<accession>A0A6P7IGF1</accession>
<dbReference type="GO" id="GO:0005634">
    <property type="term" value="C:nucleus"/>
    <property type="evidence" value="ECO:0007669"/>
    <property type="project" value="UniProtKB-SubCell"/>
</dbReference>
<dbReference type="InterPro" id="IPR011333">
    <property type="entry name" value="SKP1/BTB/POZ_sf"/>
</dbReference>
<feature type="domain" description="C2H2-type" evidence="13">
    <location>
        <begin position="348"/>
        <end position="375"/>
    </location>
</feature>
<dbReference type="Pfam" id="PF13912">
    <property type="entry name" value="zf-C2H2_6"/>
    <property type="match status" value="1"/>
</dbReference>
<evidence type="ECO:0000256" key="8">
    <source>
        <dbReference type="ARBA" id="ARBA00023163"/>
    </source>
</evidence>
<feature type="domain" description="C2H2-type" evidence="13">
    <location>
        <begin position="376"/>
        <end position="403"/>
    </location>
</feature>
<dbReference type="AlphaFoldDB" id="A0A6P7IGF1"/>
<organism evidence="14 15">
    <name type="scientific">Parambassis ranga</name>
    <name type="common">Indian glassy fish</name>
    <dbReference type="NCBI Taxonomy" id="210632"/>
    <lineage>
        <taxon>Eukaryota</taxon>
        <taxon>Metazoa</taxon>
        <taxon>Chordata</taxon>
        <taxon>Craniata</taxon>
        <taxon>Vertebrata</taxon>
        <taxon>Euteleostomi</taxon>
        <taxon>Actinopterygii</taxon>
        <taxon>Neopterygii</taxon>
        <taxon>Teleostei</taxon>
        <taxon>Neoteleostei</taxon>
        <taxon>Acanthomorphata</taxon>
        <taxon>Ovalentaria</taxon>
        <taxon>Ambassidae</taxon>
        <taxon>Parambassis</taxon>
    </lineage>
</organism>
<evidence type="ECO:0000259" key="12">
    <source>
        <dbReference type="PROSITE" id="PS50097"/>
    </source>
</evidence>
<dbReference type="InterPro" id="IPR050457">
    <property type="entry name" value="ZnFinger_BTB_dom_contain"/>
</dbReference>
<dbReference type="GO" id="GO:0000978">
    <property type="term" value="F:RNA polymerase II cis-regulatory region sequence-specific DNA binding"/>
    <property type="evidence" value="ECO:0007669"/>
    <property type="project" value="TreeGrafter"/>
</dbReference>
<dbReference type="Gene3D" id="3.30.710.10">
    <property type="entry name" value="Potassium Channel Kv1.1, Chain A"/>
    <property type="match status" value="1"/>
</dbReference>
<dbReference type="InterPro" id="IPR036236">
    <property type="entry name" value="Znf_C2H2_sf"/>
</dbReference>
<keyword evidence="14" id="KW-1185">Reference proteome</keyword>
<dbReference type="SMART" id="SM00225">
    <property type="entry name" value="BTB"/>
    <property type="match status" value="1"/>
</dbReference>
<dbReference type="PROSITE" id="PS00028">
    <property type="entry name" value="ZINC_FINGER_C2H2_1"/>
    <property type="match status" value="6"/>
</dbReference>
<dbReference type="FunFam" id="3.30.160.60:FF:000780">
    <property type="entry name" value="myc-associated zinc finger protein isoform X1"/>
    <property type="match status" value="1"/>
</dbReference>
<keyword evidence="6" id="KW-0805">Transcription regulation</keyword>
<dbReference type="RefSeq" id="XP_028262022.1">
    <property type="nucleotide sequence ID" value="XM_028406221.1"/>
</dbReference>
<evidence type="ECO:0000256" key="2">
    <source>
        <dbReference type="ARBA" id="ARBA00022723"/>
    </source>
</evidence>
<evidence type="ECO:0000259" key="13">
    <source>
        <dbReference type="PROSITE" id="PS50157"/>
    </source>
</evidence>
<dbReference type="GO" id="GO:0008270">
    <property type="term" value="F:zinc ion binding"/>
    <property type="evidence" value="ECO:0007669"/>
    <property type="project" value="UniProtKB-KW"/>
</dbReference>
<sequence length="654" mass="70762">MEKVAEPSWTSSYTYQVSKHSAEMLHNLNIQRKDGGRFCDVVLRVGEESFPAHKAVLAACSEYFESVFGRQTEGDGDAKELEMHTISPKVFKDILDFAYTSRIVVRLECFPELMTAAKFLLMRSVIEICQEVIKQSNVQILVPTSRGGDASLFQATGATDLGFQAVQPGLVNGTGMLVNGQSFAINTQMHMNESGDTSAAMLGDGGESSVPVLEPVEGPPVSPSAEITGNTFHHDAGSPGSKRNRGRPKKAGGIVESVQFNHNTMKDNGLFPCGTCGKAFTEASRLKNHEAQHGASTGGGVNNSGDSLSTTGGISLLSQSGLMENGVQLHGGLTADNGRKRERTRRHVGCDICGKVFRDVYHLNRHKLSHSGEKPYACHVCGLRFKRKDRMSYHVRSHDGSVGKPYVCQSCGKGFSRPDHLNGHIKQVHTTERPHKCQICNASFATRDRLRSHLACHEDKIPCKVCGKFLRAAYMTDHLKKHSEGTHNYCGICNKDGQENAGKCPHMESEESDPSFGDLSNGDEIKSPHKPDGPELEMPSLACNGASAGSLASPEASKSKTDPEKKFVCGICGQAFRTKSYLNKHQHRVHKAQKAQGVSGSGLCEMTPSLTSPFSPQQNMSLLESFGFQIVQSAFASSLVDAEVGQSGIDFGGK</sequence>
<evidence type="ECO:0000313" key="15">
    <source>
        <dbReference type="RefSeq" id="XP_028262022.1"/>
    </source>
</evidence>
<evidence type="ECO:0000256" key="9">
    <source>
        <dbReference type="ARBA" id="ARBA00023242"/>
    </source>
</evidence>
<dbReference type="Pfam" id="PF00096">
    <property type="entry name" value="zf-C2H2"/>
    <property type="match status" value="3"/>
</dbReference>
<feature type="domain" description="C2H2-type" evidence="13">
    <location>
        <begin position="435"/>
        <end position="462"/>
    </location>
</feature>
<evidence type="ECO:0000256" key="10">
    <source>
        <dbReference type="PROSITE-ProRule" id="PRU00042"/>
    </source>
</evidence>
<dbReference type="GeneID" id="114436120"/>
<dbReference type="SMART" id="SM00355">
    <property type="entry name" value="ZnF_C2H2"/>
    <property type="match status" value="7"/>
</dbReference>
<dbReference type="FunFam" id="3.30.160.60:FF:000147">
    <property type="entry name" value="POZ-, AT hook-, and zinc finger-containing protein 1"/>
    <property type="match status" value="1"/>
</dbReference>
<dbReference type="PANTHER" id="PTHR46105">
    <property type="entry name" value="AGAP004733-PA"/>
    <property type="match status" value="1"/>
</dbReference>
<dbReference type="PROSITE" id="PS50097">
    <property type="entry name" value="BTB"/>
    <property type="match status" value="1"/>
</dbReference>
<evidence type="ECO:0000256" key="5">
    <source>
        <dbReference type="ARBA" id="ARBA00022833"/>
    </source>
</evidence>
<keyword evidence="3" id="KW-0677">Repeat</keyword>
<dbReference type="Gene3D" id="3.30.160.60">
    <property type="entry name" value="Classic Zinc Finger"/>
    <property type="match status" value="5"/>
</dbReference>
<evidence type="ECO:0000256" key="6">
    <source>
        <dbReference type="ARBA" id="ARBA00023015"/>
    </source>
</evidence>
<reference evidence="15" key="1">
    <citation type="submission" date="2025-08" db="UniProtKB">
        <authorList>
            <consortium name="RefSeq"/>
        </authorList>
    </citation>
    <scope>IDENTIFICATION</scope>
</reference>
<feature type="compositionally biased region" description="Low complexity" evidence="11">
    <location>
        <begin position="207"/>
        <end position="216"/>
    </location>
</feature>
<feature type="compositionally biased region" description="Basic and acidic residues" evidence="11">
    <location>
        <begin position="523"/>
        <end position="533"/>
    </location>
</feature>
<feature type="domain" description="C2H2-type" evidence="13">
    <location>
        <begin position="567"/>
        <end position="595"/>
    </location>
</feature>
<evidence type="ECO:0000256" key="3">
    <source>
        <dbReference type="ARBA" id="ARBA00022737"/>
    </source>
</evidence>
<dbReference type="GO" id="GO:0000981">
    <property type="term" value="F:DNA-binding transcription factor activity, RNA polymerase II-specific"/>
    <property type="evidence" value="ECO:0007669"/>
    <property type="project" value="TreeGrafter"/>
</dbReference>
<protein>
    <submittedName>
        <fullName evidence="15">POZ-, AT hook-, and zinc finger-containing protein 1 isoform X1</fullName>
    </submittedName>
</protein>
<keyword evidence="8" id="KW-0804">Transcription</keyword>
<dbReference type="SUPFAM" id="SSF54695">
    <property type="entry name" value="POZ domain"/>
    <property type="match status" value="1"/>
</dbReference>
<keyword evidence="2" id="KW-0479">Metal-binding</keyword>
<feature type="region of interest" description="Disordered" evidence="11">
    <location>
        <begin position="503"/>
        <end position="540"/>
    </location>
</feature>
<dbReference type="FunFam" id="3.30.160.60:FF:000945">
    <property type="entry name" value="POZ-, AT hook-, and zinc finger-containing protein 1 isoform X3"/>
    <property type="match status" value="1"/>
</dbReference>
<name>A0A6P7IGF1_9TELE</name>
<keyword evidence="5" id="KW-0862">Zinc</keyword>
<evidence type="ECO:0000256" key="1">
    <source>
        <dbReference type="ARBA" id="ARBA00004123"/>
    </source>
</evidence>
<dbReference type="Pfam" id="PF00651">
    <property type="entry name" value="BTB"/>
    <property type="match status" value="1"/>
</dbReference>
<dbReference type="InterPro" id="IPR000210">
    <property type="entry name" value="BTB/POZ_dom"/>
</dbReference>
<dbReference type="FunFam" id="3.30.160.60:FF:000404">
    <property type="entry name" value="POZ-, AT hook-, and zinc finger-containing protein 1"/>
    <property type="match status" value="1"/>
</dbReference>
<keyword evidence="4 10" id="KW-0863">Zinc-finger</keyword>
<dbReference type="PANTHER" id="PTHR46105:SF5">
    <property type="entry name" value="ZINC FINGER AND BTB DOMAIN-CONTAINING PROTEIN 44 ISOFORM X1"/>
    <property type="match status" value="1"/>
</dbReference>
<keyword evidence="7" id="KW-0238">DNA-binding</keyword>
<dbReference type="CDD" id="cd18207">
    <property type="entry name" value="BTB_POZ_ZBTB19_PATZ1"/>
    <property type="match status" value="1"/>
</dbReference>
<feature type="domain" description="C2H2-type" evidence="13">
    <location>
        <begin position="406"/>
        <end position="434"/>
    </location>
</feature>
<dbReference type="SUPFAM" id="SSF57667">
    <property type="entry name" value="beta-beta-alpha zinc fingers"/>
    <property type="match status" value="3"/>
</dbReference>
<evidence type="ECO:0000256" key="4">
    <source>
        <dbReference type="ARBA" id="ARBA00022771"/>
    </source>
</evidence>
<dbReference type="PROSITE" id="PS50157">
    <property type="entry name" value="ZINC_FINGER_C2H2_2"/>
    <property type="match status" value="6"/>
</dbReference>
<dbReference type="Pfam" id="PF16637">
    <property type="entry name" value="zf-C2H2_assoc3"/>
    <property type="match status" value="1"/>
</dbReference>
<proteinExistence type="predicted"/>
<evidence type="ECO:0000256" key="7">
    <source>
        <dbReference type="ARBA" id="ARBA00023125"/>
    </source>
</evidence>
<feature type="region of interest" description="Disordered" evidence="11">
    <location>
        <begin position="195"/>
        <end position="250"/>
    </location>
</feature>
<evidence type="ECO:0000313" key="14">
    <source>
        <dbReference type="Proteomes" id="UP000515145"/>
    </source>
</evidence>
<gene>
    <name evidence="15" type="primary">patz1</name>
</gene>
<dbReference type="InterPro" id="IPR013087">
    <property type="entry name" value="Znf_C2H2_type"/>
</dbReference>
<feature type="domain" description="BTB" evidence="12">
    <location>
        <begin position="39"/>
        <end position="107"/>
    </location>
</feature>
<dbReference type="Pfam" id="PF13894">
    <property type="entry name" value="zf-C2H2_4"/>
    <property type="match status" value="1"/>
</dbReference>
<dbReference type="CTD" id="23598"/>